<organism evidence="1 2">
    <name type="scientific">Prescottella agglutinans</name>
    <dbReference type="NCBI Taxonomy" id="1644129"/>
    <lineage>
        <taxon>Bacteria</taxon>
        <taxon>Bacillati</taxon>
        <taxon>Actinomycetota</taxon>
        <taxon>Actinomycetes</taxon>
        <taxon>Mycobacteriales</taxon>
        <taxon>Nocardiaceae</taxon>
        <taxon>Prescottella</taxon>
    </lineage>
</organism>
<protein>
    <submittedName>
        <fullName evidence="1">Uncharacterized protein</fullName>
    </submittedName>
</protein>
<reference evidence="1 2" key="1">
    <citation type="submission" date="2023-04" db="EMBL/GenBank/DDBJ databases">
        <title>Forest soil microbial communities from Buena Vista Peninsula, Colon Province, Panama.</title>
        <authorList>
            <person name="Bouskill N."/>
        </authorList>
    </citation>
    <scope>NUCLEOTIDE SEQUENCE [LARGE SCALE GENOMIC DNA]</scope>
    <source>
        <strain evidence="1 2">CFH S0262</strain>
    </source>
</reference>
<dbReference type="RefSeq" id="WP_280759716.1">
    <property type="nucleotide sequence ID" value="NZ_JARXVC010000003.1"/>
</dbReference>
<dbReference type="Proteomes" id="UP001160334">
    <property type="component" value="Unassembled WGS sequence"/>
</dbReference>
<evidence type="ECO:0000313" key="2">
    <source>
        <dbReference type="Proteomes" id="UP001160334"/>
    </source>
</evidence>
<dbReference type="Pfam" id="PF19562">
    <property type="entry name" value="DUF6084"/>
    <property type="match status" value="1"/>
</dbReference>
<gene>
    <name evidence="1" type="ORF">M2280_001587</name>
</gene>
<dbReference type="InterPro" id="IPR045730">
    <property type="entry name" value="DUF6084"/>
</dbReference>
<dbReference type="EMBL" id="JARXVC010000003">
    <property type="protein sequence ID" value="MDH6280375.1"/>
    <property type="molecule type" value="Genomic_DNA"/>
</dbReference>
<keyword evidence="2" id="KW-1185">Reference proteome</keyword>
<comment type="caution">
    <text evidence="1">The sequence shown here is derived from an EMBL/GenBank/DDBJ whole genome shotgun (WGS) entry which is preliminary data.</text>
</comment>
<name>A0ABT6M7Z5_9NOCA</name>
<sequence length="216" mass="23680">MTALEFSVLSVGPEPFAVTPNLIARVRIAESTGATVHALALRCQIRIEPARRRYSDAEEAGLLDMFGPRERWASTLSTFPWLHATATVPGFTGECVTELVMPCTYDFEVTASKYLHALESGEGGTVPLSFLFSGTVFTKGTKGFGVEQVPWDREAQYDLPVDVWRETVRQNFPSTGWLRLDHDTIAALMRFKAARGLPGIDQAVTELLDAAGEVAT</sequence>
<evidence type="ECO:0000313" key="1">
    <source>
        <dbReference type="EMBL" id="MDH6280375.1"/>
    </source>
</evidence>
<proteinExistence type="predicted"/>
<accession>A0ABT6M7Z5</accession>